<dbReference type="Proteomes" id="UP000054260">
    <property type="component" value="Unassembled WGS sequence"/>
</dbReference>
<reference evidence="4 5" key="2">
    <citation type="journal article" date="2015" name="MBio">
        <title>Genome-Resolved Metagenomic Analysis Reveals Roles for Candidate Phyla and Other Microbial Community Members in Biogeochemical Transformations in Oil Reservoirs.</title>
        <authorList>
            <person name="Hu P."/>
            <person name="Tom L."/>
            <person name="Singh A."/>
            <person name="Thomas B.C."/>
            <person name="Baker B.J."/>
            <person name="Piceno Y.M."/>
            <person name="Andersen G.L."/>
            <person name="Banfield J.F."/>
        </authorList>
    </citation>
    <scope>NUCLEOTIDE SEQUENCE [LARGE SCALE GENOMIC DNA]</scope>
</reference>
<feature type="chain" id="PRO_5014243511" evidence="1">
    <location>
        <begin position="20"/>
        <end position="122"/>
    </location>
</feature>
<dbReference type="AlphaFoldDB" id="A0A101GY91"/>
<evidence type="ECO:0000313" key="5">
    <source>
        <dbReference type="Proteomes" id="UP000055014"/>
    </source>
</evidence>
<dbReference type="EMBL" id="LGGH01000157">
    <property type="protein sequence ID" value="KUK66878.1"/>
    <property type="molecule type" value="Genomic_DNA"/>
</dbReference>
<gene>
    <name evidence="2" type="ORF">XD86_1008</name>
    <name evidence="3" type="ORF">XE02_0869</name>
</gene>
<evidence type="ECO:0000313" key="3">
    <source>
        <dbReference type="EMBL" id="KUK89768.1"/>
    </source>
</evidence>
<organism evidence="2 4">
    <name type="scientific">Mesotoga infera</name>
    <dbReference type="NCBI Taxonomy" id="1236046"/>
    <lineage>
        <taxon>Bacteria</taxon>
        <taxon>Thermotogati</taxon>
        <taxon>Thermotogota</taxon>
        <taxon>Thermotogae</taxon>
        <taxon>Kosmotogales</taxon>
        <taxon>Kosmotogaceae</taxon>
        <taxon>Mesotoga</taxon>
    </lineage>
</organism>
<reference evidence="2" key="1">
    <citation type="journal article" date="2015" name="MBio">
        <title>Genome-resolved metagenomic analysis reveals roles for candidate phyla and other microbial community members in biogeochemical transformations in oil reservoirs.</title>
        <authorList>
            <person name="Hu P."/>
            <person name="Tom L."/>
            <person name="Singh A."/>
            <person name="Thomas B.C."/>
            <person name="Baker B.J."/>
            <person name="Piceno Y.M."/>
            <person name="Andersen G.L."/>
            <person name="Banfield J.F."/>
        </authorList>
    </citation>
    <scope>NUCLEOTIDE SEQUENCE [LARGE SCALE GENOMIC DNA]</scope>
    <source>
        <strain evidence="2">46_47</strain>
        <strain evidence="3">46_70</strain>
    </source>
</reference>
<protein>
    <submittedName>
        <fullName evidence="2">Uncharacterized protein</fullName>
    </submittedName>
</protein>
<dbReference type="EMBL" id="LGGW01000068">
    <property type="protein sequence ID" value="KUK89768.1"/>
    <property type="molecule type" value="Genomic_DNA"/>
</dbReference>
<sequence length="122" mass="13563">MKKVLILVAVLLVASVFVAAPKNFILGQGLYGDVVYDVAGNITGYEGMDFYVFQSSTYYEKPLTPNELNAYTFDGKFLFFIPVFGRGWEFVLRPVDSIVLSAGLSLIYNFLPGPYLSLTILL</sequence>
<evidence type="ECO:0000256" key="1">
    <source>
        <dbReference type="SAM" id="SignalP"/>
    </source>
</evidence>
<evidence type="ECO:0000313" key="2">
    <source>
        <dbReference type="EMBL" id="KUK66878.1"/>
    </source>
</evidence>
<evidence type="ECO:0000313" key="4">
    <source>
        <dbReference type="Proteomes" id="UP000054260"/>
    </source>
</evidence>
<dbReference type="PATRIC" id="fig|1236046.5.peg.491"/>
<accession>A0A101GY91</accession>
<proteinExistence type="predicted"/>
<name>A0A101GY91_9BACT</name>
<comment type="caution">
    <text evidence="2">The sequence shown here is derived from an EMBL/GenBank/DDBJ whole genome shotgun (WGS) entry which is preliminary data.</text>
</comment>
<dbReference type="Proteomes" id="UP000055014">
    <property type="component" value="Unassembled WGS sequence"/>
</dbReference>
<feature type="signal peptide" evidence="1">
    <location>
        <begin position="1"/>
        <end position="19"/>
    </location>
</feature>
<keyword evidence="1" id="KW-0732">Signal</keyword>